<dbReference type="GO" id="GO:0005634">
    <property type="term" value="C:nucleus"/>
    <property type="evidence" value="ECO:0007669"/>
    <property type="project" value="UniProtKB-SubCell"/>
</dbReference>
<sequence length="174" mass="19884">TQSFLSHRSARRIPKGIPHSGEKLFAAAPNLIHFLSVPGILGNFVSLKAIQGLVLSCRGSMSKWEPVTFEESLSFVKRVKARDYLLYLSLLNVLTRSDQIPLEAYNELLLLFRDHGDLLEELGKFRPLPNFPSTVYRHSSIWMFIFLMPFLLLSLLLAFEKPLDRFLLRQPVAS</sequence>
<dbReference type="InterPro" id="IPR003822">
    <property type="entry name" value="PAH"/>
</dbReference>
<keyword evidence="4" id="KW-1133">Transmembrane helix</keyword>
<evidence type="ECO:0000313" key="5">
    <source>
        <dbReference type="EMBL" id="BAJ87865.1"/>
    </source>
</evidence>
<dbReference type="EMBL" id="AK356648">
    <property type="protein sequence ID" value="BAJ87865.1"/>
    <property type="molecule type" value="mRNA"/>
</dbReference>
<dbReference type="GO" id="GO:0006355">
    <property type="term" value="P:regulation of DNA-templated transcription"/>
    <property type="evidence" value="ECO:0007669"/>
    <property type="project" value="InterPro"/>
</dbReference>
<organism evidence="5">
    <name type="scientific">Hordeum vulgare subsp. vulgare</name>
    <name type="common">Domesticated barley</name>
    <dbReference type="NCBI Taxonomy" id="112509"/>
    <lineage>
        <taxon>Eukaryota</taxon>
        <taxon>Viridiplantae</taxon>
        <taxon>Streptophyta</taxon>
        <taxon>Embryophyta</taxon>
        <taxon>Tracheophyta</taxon>
        <taxon>Spermatophyta</taxon>
        <taxon>Magnoliopsida</taxon>
        <taxon>Liliopsida</taxon>
        <taxon>Poales</taxon>
        <taxon>Poaceae</taxon>
        <taxon>BOP clade</taxon>
        <taxon>Pooideae</taxon>
        <taxon>Triticodae</taxon>
        <taxon>Triticeae</taxon>
        <taxon>Hordeinae</taxon>
        <taxon>Hordeum</taxon>
    </lineage>
</organism>
<keyword evidence="2 3" id="KW-0539">Nucleus</keyword>
<reference evidence="5" key="1">
    <citation type="journal article" date="2011" name="Plant Physiol.">
        <title>Comprehensive sequence analysis of 24,783 barley full-length cDNAs derived from 12 clone libraries.</title>
        <authorList>
            <person name="Matsumoto T."/>
            <person name="Tanaka T."/>
            <person name="Sakai H."/>
            <person name="Amano N."/>
            <person name="Kanamori H."/>
            <person name="Kurita K."/>
            <person name="Kikuta A."/>
            <person name="Kamiya K."/>
            <person name="Yamamoto M."/>
            <person name="Ikawa H."/>
            <person name="Fujii N."/>
            <person name="Hori K."/>
            <person name="Itoh T."/>
            <person name="Sato K."/>
        </authorList>
    </citation>
    <scope>NUCLEOTIDE SEQUENCE</scope>
    <source>
        <tissue evidence="5">Shoot</tissue>
    </source>
</reference>
<keyword evidence="4" id="KW-0472">Membrane</keyword>
<evidence type="ECO:0000256" key="4">
    <source>
        <dbReference type="SAM" id="Phobius"/>
    </source>
</evidence>
<name>F2CYE4_HORVV</name>
<keyword evidence="4" id="KW-0812">Transmembrane</keyword>
<evidence type="ECO:0000256" key="1">
    <source>
        <dbReference type="ARBA" id="ARBA00004123"/>
    </source>
</evidence>
<dbReference type="AlphaFoldDB" id="F2CYE4"/>
<comment type="subcellular location">
    <subcellularLocation>
        <location evidence="1 3">Nucleus</location>
    </subcellularLocation>
</comment>
<evidence type="ECO:0000256" key="3">
    <source>
        <dbReference type="PROSITE-ProRule" id="PRU00810"/>
    </source>
</evidence>
<protein>
    <submittedName>
        <fullName evidence="5">Predicted protein</fullName>
    </submittedName>
</protein>
<dbReference type="SUPFAM" id="SSF47762">
    <property type="entry name" value="PAH2 domain"/>
    <property type="match status" value="1"/>
</dbReference>
<dbReference type="InterPro" id="IPR036600">
    <property type="entry name" value="PAH_sf"/>
</dbReference>
<evidence type="ECO:0000256" key="2">
    <source>
        <dbReference type="ARBA" id="ARBA00023242"/>
    </source>
</evidence>
<feature type="non-terminal residue" evidence="5">
    <location>
        <position position="1"/>
    </location>
</feature>
<feature type="transmembrane region" description="Helical" evidence="4">
    <location>
        <begin position="141"/>
        <end position="159"/>
    </location>
</feature>
<proteinExistence type="evidence at transcript level"/>
<dbReference type="PROSITE" id="PS51477">
    <property type="entry name" value="PAH"/>
    <property type="match status" value="1"/>
</dbReference>
<accession>F2CYE4</accession>